<evidence type="ECO:0000313" key="2">
    <source>
        <dbReference type="EMBL" id="KNC83004.1"/>
    </source>
</evidence>
<dbReference type="OrthoDB" id="510798at2759"/>
<name>A0A0L0G2E3_9EUKA</name>
<sequence length="147" mass="17400">MSHALRAKDINIAHDQHYVKLSSDTKWPTFNKLRLRTTTLTFPKQKKQNETSLQKLLSFIDEIKSTDSFPSRQTLLLTFEIPRGRSGAFKTINLKIRTSGGDCRRVVEDSILQCFNECDLNIKKLTWHEKYWNPKLPDRDEYYEYEE</sequence>
<dbReference type="GeneID" id="25905231"/>
<organism evidence="2 3">
    <name type="scientific">Sphaeroforma arctica JP610</name>
    <dbReference type="NCBI Taxonomy" id="667725"/>
    <lineage>
        <taxon>Eukaryota</taxon>
        <taxon>Ichthyosporea</taxon>
        <taxon>Ichthyophonida</taxon>
        <taxon>Sphaeroforma</taxon>
    </lineage>
</organism>
<evidence type="ECO:0000259" key="1">
    <source>
        <dbReference type="Pfam" id="PF14687"/>
    </source>
</evidence>
<dbReference type="InterPro" id="IPR028031">
    <property type="entry name" value="DUF4460"/>
</dbReference>
<proteinExistence type="predicted"/>
<reference evidence="2 3" key="1">
    <citation type="submission" date="2011-02" db="EMBL/GenBank/DDBJ databases">
        <title>The Genome Sequence of Sphaeroforma arctica JP610.</title>
        <authorList>
            <consortium name="The Broad Institute Genome Sequencing Platform"/>
            <person name="Russ C."/>
            <person name="Cuomo C."/>
            <person name="Young S.K."/>
            <person name="Zeng Q."/>
            <person name="Gargeya S."/>
            <person name="Alvarado L."/>
            <person name="Berlin A."/>
            <person name="Chapman S.B."/>
            <person name="Chen Z."/>
            <person name="Freedman E."/>
            <person name="Gellesch M."/>
            <person name="Goldberg J."/>
            <person name="Griggs A."/>
            <person name="Gujja S."/>
            <person name="Heilman E."/>
            <person name="Heiman D."/>
            <person name="Howarth C."/>
            <person name="Mehta T."/>
            <person name="Neiman D."/>
            <person name="Pearson M."/>
            <person name="Roberts A."/>
            <person name="Saif S."/>
            <person name="Shea T."/>
            <person name="Shenoy N."/>
            <person name="Sisk P."/>
            <person name="Stolte C."/>
            <person name="Sykes S."/>
            <person name="White J."/>
            <person name="Yandava C."/>
            <person name="Burger G."/>
            <person name="Gray M.W."/>
            <person name="Holland P.W.H."/>
            <person name="King N."/>
            <person name="Lang F.B.F."/>
            <person name="Roger A.J."/>
            <person name="Ruiz-Trillo I."/>
            <person name="Haas B."/>
            <person name="Nusbaum C."/>
            <person name="Birren B."/>
        </authorList>
    </citation>
    <scope>NUCLEOTIDE SEQUENCE [LARGE SCALE GENOMIC DNA]</scope>
    <source>
        <strain evidence="2 3">JP610</strain>
    </source>
</reference>
<gene>
    <name evidence="2" type="ORF">SARC_04727</name>
</gene>
<feature type="domain" description="DUF4460" evidence="1">
    <location>
        <begin position="40"/>
        <end position="120"/>
    </location>
</feature>
<accession>A0A0L0G2E3</accession>
<dbReference type="Proteomes" id="UP000054560">
    <property type="component" value="Unassembled WGS sequence"/>
</dbReference>
<dbReference type="RefSeq" id="XP_014156906.1">
    <property type="nucleotide sequence ID" value="XM_014301431.1"/>
</dbReference>
<keyword evidence="3" id="KW-1185">Reference proteome</keyword>
<evidence type="ECO:0000313" key="3">
    <source>
        <dbReference type="Proteomes" id="UP000054560"/>
    </source>
</evidence>
<protein>
    <recommendedName>
        <fullName evidence="1">DUF4460 domain-containing protein</fullName>
    </recommendedName>
</protein>
<dbReference type="EMBL" id="KQ241873">
    <property type="protein sequence ID" value="KNC83004.1"/>
    <property type="molecule type" value="Genomic_DNA"/>
</dbReference>
<dbReference type="Pfam" id="PF14687">
    <property type="entry name" value="DUF4460"/>
    <property type="match status" value="1"/>
</dbReference>
<dbReference type="AlphaFoldDB" id="A0A0L0G2E3"/>